<evidence type="ECO:0000256" key="4">
    <source>
        <dbReference type="ARBA" id="ARBA00023163"/>
    </source>
</evidence>
<dbReference type="Gene3D" id="3.40.190.290">
    <property type="match status" value="1"/>
</dbReference>
<dbReference type="InterPro" id="IPR000847">
    <property type="entry name" value="LysR_HTH_N"/>
</dbReference>
<dbReference type="Proteomes" id="UP000565576">
    <property type="component" value="Unassembled WGS sequence"/>
</dbReference>
<dbReference type="Gene3D" id="1.10.10.10">
    <property type="entry name" value="Winged helix-like DNA-binding domain superfamily/Winged helix DNA-binding domain"/>
    <property type="match status" value="1"/>
</dbReference>
<dbReference type="InterPro" id="IPR036390">
    <property type="entry name" value="WH_DNA-bd_sf"/>
</dbReference>
<dbReference type="PANTHER" id="PTHR30126:SF39">
    <property type="entry name" value="HTH-TYPE TRANSCRIPTIONAL REGULATOR CYSL"/>
    <property type="match status" value="1"/>
</dbReference>
<evidence type="ECO:0000256" key="1">
    <source>
        <dbReference type="ARBA" id="ARBA00009437"/>
    </source>
</evidence>
<gene>
    <name evidence="9" type="ORF">GGD46_001296</name>
</gene>
<evidence type="ECO:0000256" key="7">
    <source>
        <dbReference type="ARBA" id="ARBA00083243"/>
    </source>
</evidence>
<accession>A0A7X0MCK8</accession>
<dbReference type="AlphaFoldDB" id="A0A7X0MCK8"/>
<keyword evidence="3 9" id="KW-0238">DNA-binding</keyword>
<dbReference type="Pfam" id="PF00126">
    <property type="entry name" value="HTH_1"/>
    <property type="match status" value="1"/>
</dbReference>
<evidence type="ECO:0000256" key="2">
    <source>
        <dbReference type="ARBA" id="ARBA00023015"/>
    </source>
</evidence>
<dbReference type="SUPFAM" id="SSF46785">
    <property type="entry name" value="Winged helix' DNA-binding domain"/>
    <property type="match status" value="1"/>
</dbReference>
<evidence type="ECO:0000313" key="9">
    <source>
        <dbReference type="EMBL" id="MBB6484030.1"/>
    </source>
</evidence>
<name>A0A7X0MCK8_9HYPH</name>
<dbReference type="InterPro" id="IPR036388">
    <property type="entry name" value="WH-like_DNA-bd_sf"/>
</dbReference>
<protein>
    <recommendedName>
        <fullName evidence="6">HTH-type transcriptional regulator TtuA</fullName>
    </recommendedName>
    <alternativeName>
        <fullName evidence="7">Tartrate utilization transcriptional regulator</fullName>
    </alternativeName>
</protein>
<comment type="caution">
    <text evidence="9">The sequence shown here is derived from an EMBL/GenBank/DDBJ whole genome shotgun (WGS) entry which is preliminary data.</text>
</comment>
<dbReference type="GO" id="GO:0003700">
    <property type="term" value="F:DNA-binding transcription factor activity"/>
    <property type="evidence" value="ECO:0007669"/>
    <property type="project" value="InterPro"/>
</dbReference>
<evidence type="ECO:0000256" key="3">
    <source>
        <dbReference type="ARBA" id="ARBA00023125"/>
    </source>
</evidence>
<proteinExistence type="inferred from homology"/>
<dbReference type="PRINTS" id="PR00039">
    <property type="entry name" value="HTHLYSR"/>
</dbReference>
<keyword evidence="4" id="KW-0804">Transcription</keyword>
<organism evidence="9 10">
    <name type="scientific">Rhizobium lusitanum</name>
    <dbReference type="NCBI Taxonomy" id="293958"/>
    <lineage>
        <taxon>Bacteria</taxon>
        <taxon>Pseudomonadati</taxon>
        <taxon>Pseudomonadota</taxon>
        <taxon>Alphaproteobacteria</taxon>
        <taxon>Hyphomicrobiales</taxon>
        <taxon>Rhizobiaceae</taxon>
        <taxon>Rhizobium/Agrobacterium group</taxon>
        <taxon>Rhizobium</taxon>
    </lineage>
</organism>
<keyword evidence="2" id="KW-0805">Transcription regulation</keyword>
<comment type="similarity">
    <text evidence="1">Belongs to the LysR transcriptional regulatory family.</text>
</comment>
<evidence type="ECO:0000256" key="5">
    <source>
        <dbReference type="ARBA" id="ARBA00054626"/>
    </source>
</evidence>
<reference evidence="9 10" key="1">
    <citation type="submission" date="2020-08" db="EMBL/GenBank/DDBJ databases">
        <title>Genomic Encyclopedia of Type Strains, Phase IV (KMG-V): Genome sequencing to study the core and pangenomes of soil and plant-associated prokaryotes.</title>
        <authorList>
            <person name="Whitman W."/>
        </authorList>
    </citation>
    <scope>NUCLEOTIDE SEQUENCE [LARGE SCALE GENOMIC DNA]</scope>
    <source>
        <strain evidence="9 10">SEMIA 4060</strain>
    </source>
</reference>
<evidence type="ECO:0000256" key="6">
    <source>
        <dbReference type="ARBA" id="ARBA00067332"/>
    </source>
</evidence>
<dbReference type="EMBL" id="JACHBG010000002">
    <property type="protein sequence ID" value="MBB6484030.1"/>
    <property type="molecule type" value="Genomic_DNA"/>
</dbReference>
<dbReference type="PANTHER" id="PTHR30126">
    <property type="entry name" value="HTH-TYPE TRANSCRIPTIONAL REGULATOR"/>
    <property type="match status" value="1"/>
</dbReference>
<sequence>MTFEQLAIFVAVAEREHLTNAAEAIHLTPSAVSSAIKNLEAYYGVELFHRVGRRIELTETGRSFLGEAKATLARVRSAELMLSELGGLQRGRLSLYASQTIASYWLPPLLMRFQRDYPGIELDLTIGNTRTVTEAVIDGAAELGFIEGEVDAPALSMKIVAQDALVIVISPHHPWADGRQLSITDLVTDTSWVMREEGSGTRSEFENAISKLGASPRDLKIALVLPSNEAVLSAVCAGQSAAAISSAAAKAYLGQGLLVQSAFDLPARSFRLLRHKERHASKAAQTLETMCKSYRKYACFEADGKGEGAGENS</sequence>
<evidence type="ECO:0000259" key="8">
    <source>
        <dbReference type="PROSITE" id="PS50931"/>
    </source>
</evidence>
<feature type="domain" description="HTH lysR-type" evidence="8">
    <location>
        <begin position="1"/>
        <end position="58"/>
    </location>
</feature>
<evidence type="ECO:0000313" key="10">
    <source>
        <dbReference type="Proteomes" id="UP000565576"/>
    </source>
</evidence>
<dbReference type="GO" id="GO:0000976">
    <property type="term" value="F:transcription cis-regulatory region binding"/>
    <property type="evidence" value="ECO:0007669"/>
    <property type="project" value="TreeGrafter"/>
</dbReference>
<dbReference type="SUPFAM" id="SSF53850">
    <property type="entry name" value="Periplasmic binding protein-like II"/>
    <property type="match status" value="1"/>
</dbReference>
<dbReference type="PROSITE" id="PS50931">
    <property type="entry name" value="HTH_LYSR"/>
    <property type="match status" value="1"/>
</dbReference>
<comment type="function">
    <text evidence="5">Transcriptional regulator of the ttuABCDE tartrate utilization operon.</text>
</comment>
<dbReference type="InterPro" id="IPR005119">
    <property type="entry name" value="LysR_subst-bd"/>
</dbReference>
<dbReference type="RefSeq" id="WP_184702886.1">
    <property type="nucleotide sequence ID" value="NZ_JACHBG010000002.1"/>
</dbReference>
<dbReference type="FunFam" id="1.10.10.10:FF:000001">
    <property type="entry name" value="LysR family transcriptional regulator"/>
    <property type="match status" value="1"/>
</dbReference>
<dbReference type="Pfam" id="PF03466">
    <property type="entry name" value="LysR_substrate"/>
    <property type="match status" value="1"/>
</dbReference>